<sequence>MEILAVLLAVVAAFVVIKFIGGMVKFVVLGVIVLVLFYFMTSGFGI</sequence>
<keyword evidence="3" id="KW-1185">Reference proteome</keyword>
<dbReference type="AlphaFoldDB" id="A0A7G9SFZ6"/>
<keyword evidence="1" id="KW-0812">Transmembrane</keyword>
<dbReference type="KEGG" id="slut:H9L13_08800"/>
<keyword evidence="1" id="KW-1133">Transmembrane helix</keyword>
<evidence type="ECO:0000256" key="1">
    <source>
        <dbReference type="SAM" id="Phobius"/>
    </source>
</evidence>
<name>A0A7G9SFZ6_9SPHN</name>
<dbReference type="RefSeq" id="WP_187537363.1">
    <property type="nucleotide sequence ID" value="NZ_BAABJT010000001.1"/>
</dbReference>
<proteinExistence type="predicted"/>
<protein>
    <submittedName>
        <fullName evidence="2">Uncharacterized protein</fullName>
    </submittedName>
</protein>
<keyword evidence="1" id="KW-0472">Membrane</keyword>
<evidence type="ECO:0000313" key="2">
    <source>
        <dbReference type="EMBL" id="QNN66771.1"/>
    </source>
</evidence>
<gene>
    <name evidence="2" type="ORF">H9L13_08800</name>
</gene>
<organism evidence="2 3">
    <name type="scientific">Sphingomonas lutea</name>
    <dbReference type="NCBI Taxonomy" id="1045317"/>
    <lineage>
        <taxon>Bacteria</taxon>
        <taxon>Pseudomonadati</taxon>
        <taxon>Pseudomonadota</taxon>
        <taxon>Alphaproteobacteria</taxon>
        <taxon>Sphingomonadales</taxon>
        <taxon>Sphingomonadaceae</taxon>
        <taxon>Sphingomonas</taxon>
    </lineage>
</organism>
<reference evidence="2 3" key="1">
    <citation type="submission" date="2020-08" db="EMBL/GenBank/DDBJ databases">
        <title>Genome sequence of Sphingomonas lutea KCTC 23642T.</title>
        <authorList>
            <person name="Hyun D.-W."/>
            <person name="Bae J.-W."/>
        </authorList>
    </citation>
    <scope>NUCLEOTIDE SEQUENCE [LARGE SCALE GENOMIC DNA]</scope>
    <source>
        <strain evidence="2 3">KCTC 23642</strain>
    </source>
</reference>
<dbReference type="EMBL" id="CP060718">
    <property type="protein sequence ID" value="QNN66771.1"/>
    <property type="molecule type" value="Genomic_DNA"/>
</dbReference>
<evidence type="ECO:0000313" key="3">
    <source>
        <dbReference type="Proteomes" id="UP000515971"/>
    </source>
</evidence>
<feature type="transmembrane region" description="Helical" evidence="1">
    <location>
        <begin position="6"/>
        <end position="39"/>
    </location>
</feature>
<accession>A0A7G9SFZ6</accession>
<dbReference type="Proteomes" id="UP000515971">
    <property type="component" value="Chromosome"/>
</dbReference>